<dbReference type="InterPro" id="IPR013651">
    <property type="entry name" value="ATP-grasp_RimK-type"/>
</dbReference>
<evidence type="ECO:0000256" key="1">
    <source>
        <dbReference type="PROSITE-ProRule" id="PRU00409"/>
    </source>
</evidence>
<evidence type="ECO:0000313" key="4">
    <source>
        <dbReference type="Proteomes" id="UP001431221"/>
    </source>
</evidence>
<evidence type="ECO:0000259" key="2">
    <source>
        <dbReference type="PROSITE" id="PS50975"/>
    </source>
</evidence>
<dbReference type="Pfam" id="PF08443">
    <property type="entry name" value="RimK"/>
    <property type="match status" value="2"/>
</dbReference>
<gene>
    <name evidence="3" type="ORF">M0H32_19750</name>
</gene>
<dbReference type="PANTHER" id="PTHR21621">
    <property type="entry name" value="RIBOSOMAL PROTEIN S6 MODIFICATION PROTEIN"/>
    <property type="match status" value="1"/>
</dbReference>
<sequence length="322" mass="34926">MTGVNSSRSVVAQLLENYCAARGLRLTLGDPHGHAGHVENRAGKRWFFKGTRFDLNPYGAAEVANDKAYTCRFLSEAGIAVPKSHFVPAKDIRTGKRPPEDVLDFAEDTGFPLYVKPNEGQEGIGVMRVDTYHTLQNALHILAKSHEAMLVQEEIRGTDLRILVLDGEVLCAFERHAPEVTGDGTSSLAELVDAHPSIDPGDGRIDFELSQQALMLESVPEAGRTVSLLPVSNLSSGGTAKIITAALAPELHAMARQAVKTLGLRYAGVDLIVPFVQRPDTKAVVLEVNAAPGLANLYRRGWEETAAVKQVYEKVFEATFGE</sequence>
<dbReference type="InterPro" id="IPR013815">
    <property type="entry name" value="ATP_grasp_subdomain_1"/>
</dbReference>
<reference evidence="3" key="1">
    <citation type="submission" date="2022-04" db="EMBL/GenBank/DDBJ databases">
        <title>Roseibium sp. CAU 1639 isolated from mud.</title>
        <authorList>
            <person name="Kim W."/>
        </authorList>
    </citation>
    <scope>NUCLEOTIDE SEQUENCE</scope>
    <source>
        <strain evidence="3">CAU 1639</strain>
    </source>
</reference>
<dbReference type="InterPro" id="IPR011761">
    <property type="entry name" value="ATP-grasp"/>
</dbReference>
<dbReference type="GO" id="GO:0016874">
    <property type="term" value="F:ligase activity"/>
    <property type="evidence" value="ECO:0007669"/>
    <property type="project" value="UniProtKB-KW"/>
</dbReference>
<proteinExistence type="predicted"/>
<dbReference type="Proteomes" id="UP001431221">
    <property type="component" value="Unassembled WGS sequence"/>
</dbReference>
<protein>
    <submittedName>
        <fullName evidence="3">ATP-dependent carboxylate-amine ligase</fullName>
    </submittedName>
</protein>
<keyword evidence="4" id="KW-1185">Reference proteome</keyword>
<dbReference type="SUPFAM" id="SSF56059">
    <property type="entry name" value="Glutathione synthetase ATP-binding domain-like"/>
    <property type="match status" value="1"/>
</dbReference>
<dbReference type="Gene3D" id="3.30.470.20">
    <property type="entry name" value="ATP-grasp fold, B domain"/>
    <property type="match status" value="2"/>
</dbReference>
<feature type="domain" description="ATP-grasp" evidence="2">
    <location>
        <begin position="71"/>
        <end position="320"/>
    </location>
</feature>
<organism evidence="3 4">
    <name type="scientific">Roseibium sediminicola</name>
    <dbReference type="NCBI Taxonomy" id="2933272"/>
    <lineage>
        <taxon>Bacteria</taxon>
        <taxon>Pseudomonadati</taxon>
        <taxon>Pseudomonadota</taxon>
        <taxon>Alphaproteobacteria</taxon>
        <taxon>Hyphomicrobiales</taxon>
        <taxon>Stappiaceae</taxon>
        <taxon>Roseibium</taxon>
    </lineage>
</organism>
<name>A0ABT0GYK4_9HYPH</name>
<keyword evidence="1" id="KW-0547">Nucleotide-binding</keyword>
<dbReference type="RefSeq" id="WP_248156958.1">
    <property type="nucleotide sequence ID" value="NZ_JALNMJ010000015.1"/>
</dbReference>
<dbReference type="PROSITE" id="PS50975">
    <property type="entry name" value="ATP_GRASP"/>
    <property type="match status" value="1"/>
</dbReference>
<accession>A0ABT0GYK4</accession>
<dbReference type="PANTHER" id="PTHR21621:SF0">
    <property type="entry name" value="BETA-CITRYLGLUTAMATE SYNTHASE B-RELATED"/>
    <property type="match status" value="1"/>
</dbReference>
<keyword evidence="3" id="KW-0436">Ligase</keyword>
<dbReference type="Gene3D" id="3.30.1490.20">
    <property type="entry name" value="ATP-grasp fold, A domain"/>
    <property type="match status" value="1"/>
</dbReference>
<keyword evidence="1" id="KW-0067">ATP-binding</keyword>
<evidence type="ECO:0000313" key="3">
    <source>
        <dbReference type="EMBL" id="MCK7614411.1"/>
    </source>
</evidence>
<dbReference type="EMBL" id="JALNMJ010000015">
    <property type="protein sequence ID" value="MCK7614411.1"/>
    <property type="molecule type" value="Genomic_DNA"/>
</dbReference>
<comment type="caution">
    <text evidence="3">The sequence shown here is derived from an EMBL/GenBank/DDBJ whole genome shotgun (WGS) entry which is preliminary data.</text>
</comment>